<dbReference type="OrthoDB" id="64281at2759"/>
<dbReference type="Proteomes" id="UP000246991">
    <property type="component" value="Unassembled WGS sequence"/>
</dbReference>
<dbReference type="AlphaFoldDB" id="A0A317SC21"/>
<feature type="signal peptide" evidence="1">
    <location>
        <begin position="1"/>
        <end position="19"/>
    </location>
</feature>
<evidence type="ECO:0000313" key="4">
    <source>
        <dbReference type="Proteomes" id="UP000246991"/>
    </source>
</evidence>
<evidence type="ECO:0000313" key="3">
    <source>
        <dbReference type="EMBL" id="PWW72043.1"/>
    </source>
</evidence>
<proteinExistence type="predicted"/>
<dbReference type="EMBL" id="PYWC01000121">
    <property type="protein sequence ID" value="PWW72043.1"/>
    <property type="molecule type" value="Genomic_DNA"/>
</dbReference>
<dbReference type="Pfam" id="PF24320">
    <property type="entry name" value="DUF7492"/>
    <property type="match status" value="1"/>
</dbReference>
<feature type="chain" id="PRO_5016448190" description="DUF7492 domain-containing protein" evidence="1">
    <location>
        <begin position="20"/>
        <end position="226"/>
    </location>
</feature>
<evidence type="ECO:0000259" key="2">
    <source>
        <dbReference type="Pfam" id="PF24320"/>
    </source>
</evidence>
<organism evidence="3 4">
    <name type="scientific">Tuber magnatum</name>
    <name type="common">white Piedmont truffle</name>
    <dbReference type="NCBI Taxonomy" id="42249"/>
    <lineage>
        <taxon>Eukaryota</taxon>
        <taxon>Fungi</taxon>
        <taxon>Dikarya</taxon>
        <taxon>Ascomycota</taxon>
        <taxon>Pezizomycotina</taxon>
        <taxon>Pezizomycetes</taxon>
        <taxon>Pezizales</taxon>
        <taxon>Tuberaceae</taxon>
        <taxon>Tuber</taxon>
    </lineage>
</organism>
<protein>
    <recommendedName>
        <fullName evidence="2">DUF7492 domain-containing protein</fullName>
    </recommendedName>
</protein>
<evidence type="ECO:0000256" key="1">
    <source>
        <dbReference type="SAM" id="SignalP"/>
    </source>
</evidence>
<gene>
    <name evidence="3" type="ORF">C7212DRAFT_366834</name>
</gene>
<dbReference type="STRING" id="42249.A0A317SC21"/>
<keyword evidence="4" id="KW-1185">Reference proteome</keyword>
<sequence>MTYQYYLVITIALATAAHAHSWIDTLVVATHSGDVYGRPGYIRNYTGHLDDYAMNKILDITLGTPVCRGAQLTQVQGLGFPRLAAQAGSRVRASYTENGHISKPRTGDPIGDSGMTFWYGTKDPAQCDTLYGVMEWGAHEGQRGELLVVAPFDDGICTEANETPISKGRGGSNIPCHSAFTILWDVQPGSIYTVYWIWDYSDARHIEIYTSCADIDIIGEGPEGVL</sequence>
<reference evidence="3 4" key="1">
    <citation type="submission" date="2018-03" db="EMBL/GenBank/DDBJ databases">
        <title>Genomes of Pezizomycetes fungi and the evolution of truffles.</title>
        <authorList>
            <person name="Murat C."/>
            <person name="Payen T."/>
            <person name="Noel B."/>
            <person name="Kuo A."/>
            <person name="Martin F.M."/>
        </authorList>
    </citation>
    <scope>NUCLEOTIDE SEQUENCE [LARGE SCALE GENOMIC DNA]</scope>
    <source>
        <strain evidence="3">091103-1</strain>
    </source>
</reference>
<accession>A0A317SC21</accession>
<feature type="domain" description="DUF7492" evidence="2">
    <location>
        <begin position="17"/>
        <end position="220"/>
    </location>
</feature>
<name>A0A317SC21_9PEZI</name>
<dbReference type="InterPro" id="IPR055915">
    <property type="entry name" value="DUF7492"/>
</dbReference>
<comment type="caution">
    <text evidence="3">The sequence shown here is derived from an EMBL/GenBank/DDBJ whole genome shotgun (WGS) entry which is preliminary data.</text>
</comment>
<keyword evidence="1" id="KW-0732">Signal</keyword>